<name>A0ABX8BMT3_9ACTN</name>
<sequence>MPNSHHIEEFAGLPVAEFASWEGIRDDFDTAMRWAHNRGELHEELPPSYEPLFRALADPGSYAWRLRTVSPRYRRPFETLPEYLDRFTSLVPGKKLRALVVGNLVEDEDDMDAERVVGELVRRAGGWPEVRSLFFGEVLQQENEISWIDLCDLAPLVAAFPKLRRLVVRGGSRELGLRLPEHRWLRELTVESGGLRPEVVRDVCASDLPGLRSLELWLGDEDYGGGATPDDLAPLLSGGAFPKLEHLGLLNTRGADSWVAPLAGSEVLARVRSLGLDLGDLTDEGGRAIIEHAGAFAHLERLGLHHHFLSEDVQAGIRAALPGVDVNLSAPQEPEVYDHCDTTELHYYTVVSE</sequence>
<dbReference type="NCBIfam" id="NF038076">
    <property type="entry name" value="fam_STM4015"/>
    <property type="match status" value="1"/>
</dbReference>
<organism evidence="1 2">
    <name type="scientific">Nocardiopsis changdeensis</name>
    <dbReference type="NCBI Taxonomy" id="2831969"/>
    <lineage>
        <taxon>Bacteria</taxon>
        <taxon>Bacillati</taxon>
        <taxon>Actinomycetota</taxon>
        <taxon>Actinomycetes</taxon>
        <taxon>Streptosporangiales</taxon>
        <taxon>Nocardiopsidaceae</taxon>
        <taxon>Nocardiopsis</taxon>
    </lineage>
</organism>
<dbReference type="EMBL" id="CP074133">
    <property type="protein sequence ID" value="QUX23554.1"/>
    <property type="molecule type" value="Genomic_DNA"/>
</dbReference>
<dbReference type="SUPFAM" id="SSF52047">
    <property type="entry name" value="RNI-like"/>
    <property type="match status" value="1"/>
</dbReference>
<gene>
    <name evidence="1" type="ORF">KGD84_04060</name>
</gene>
<accession>A0ABX8BMT3</accession>
<reference evidence="1 2" key="1">
    <citation type="submission" date="2021-05" db="EMBL/GenBank/DDBJ databases">
        <title>Direct Submission.</title>
        <authorList>
            <person name="Li K."/>
            <person name="Gao J."/>
        </authorList>
    </citation>
    <scope>NUCLEOTIDE SEQUENCE [LARGE SCALE GENOMIC DNA]</scope>
    <source>
        <strain evidence="1 2">Mg02</strain>
    </source>
</reference>
<dbReference type="InterPro" id="IPR047722">
    <property type="entry name" value="STM4015-like"/>
</dbReference>
<evidence type="ECO:0000313" key="2">
    <source>
        <dbReference type="Proteomes" id="UP000676079"/>
    </source>
</evidence>
<dbReference type="RefSeq" id="WP_220564777.1">
    <property type="nucleotide sequence ID" value="NZ_CP074133.1"/>
</dbReference>
<keyword evidence="2" id="KW-1185">Reference proteome</keyword>
<dbReference type="InterPro" id="IPR032675">
    <property type="entry name" value="LRR_dom_sf"/>
</dbReference>
<evidence type="ECO:0000313" key="1">
    <source>
        <dbReference type="EMBL" id="QUX23554.1"/>
    </source>
</evidence>
<dbReference type="Gene3D" id="3.80.10.10">
    <property type="entry name" value="Ribonuclease Inhibitor"/>
    <property type="match status" value="1"/>
</dbReference>
<protein>
    <submittedName>
        <fullName evidence="1">STM4015 family protein</fullName>
    </submittedName>
</protein>
<proteinExistence type="predicted"/>
<dbReference type="Proteomes" id="UP000676079">
    <property type="component" value="Chromosome"/>
</dbReference>